<name>A0AAV5TS33_9BILA</name>
<dbReference type="InterPro" id="IPR008974">
    <property type="entry name" value="TRAF-like"/>
</dbReference>
<dbReference type="PROSITE" id="PS50144">
    <property type="entry name" value="MATH"/>
    <property type="match status" value="1"/>
</dbReference>
<comment type="caution">
    <text evidence="2">The sequence shown here is derived from an EMBL/GenBank/DDBJ whole genome shotgun (WGS) entry which is preliminary data.</text>
</comment>
<proteinExistence type="predicted"/>
<accession>A0AAV5TS33</accession>
<gene>
    <name evidence="2" type="ORF">PENTCL1PPCAC_19306</name>
</gene>
<sequence length="114" mass="12924">MNHENDENSNTVKNARTFSKTEYTYGARRFIRWSEMIDESKSFIKNGKFTLQVEFYVSNINGFRTANHADSITPNLIGISSESPTFGAISWEVRSEFISDGYSYSNKIGVGGME</sequence>
<keyword evidence="3" id="KW-1185">Reference proteome</keyword>
<dbReference type="InterPro" id="IPR002083">
    <property type="entry name" value="MATH/TRAF_dom"/>
</dbReference>
<dbReference type="AlphaFoldDB" id="A0AAV5TS33"/>
<dbReference type="EMBL" id="BTSX01000004">
    <property type="protein sequence ID" value="GMS97131.1"/>
    <property type="molecule type" value="Genomic_DNA"/>
</dbReference>
<dbReference type="Gene3D" id="2.60.210.10">
    <property type="entry name" value="Apoptosis, Tumor Necrosis Factor Receptor Associated Protein 2, Chain A"/>
    <property type="match status" value="1"/>
</dbReference>
<dbReference type="SUPFAM" id="SSF49599">
    <property type="entry name" value="TRAF domain-like"/>
    <property type="match status" value="1"/>
</dbReference>
<evidence type="ECO:0000313" key="2">
    <source>
        <dbReference type="EMBL" id="GMS97131.1"/>
    </source>
</evidence>
<feature type="non-terminal residue" evidence="2">
    <location>
        <position position="114"/>
    </location>
</feature>
<dbReference type="Proteomes" id="UP001432027">
    <property type="component" value="Unassembled WGS sequence"/>
</dbReference>
<reference evidence="2" key="1">
    <citation type="submission" date="2023-10" db="EMBL/GenBank/DDBJ databases">
        <title>Genome assembly of Pristionchus species.</title>
        <authorList>
            <person name="Yoshida K."/>
            <person name="Sommer R.J."/>
        </authorList>
    </citation>
    <scope>NUCLEOTIDE SEQUENCE</scope>
    <source>
        <strain evidence="2">RS0144</strain>
    </source>
</reference>
<protein>
    <recommendedName>
        <fullName evidence="1">MATH domain-containing protein</fullName>
    </recommendedName>
</protein>
<feature type="domain" description="MATH" evidence="1">
    <location>
        <begin position="1"/>
        <end position="55"/>
    </location>
</feature>
<evidence type="ECO:0000313" key="3">
    <source>
        <dbReference type="Proteomes" id="UP001432027"/>
    </source>
</evidence>
<evidence type="ECO:0000259" key="1">
    <source>
        <dbReference type="PROSITE" id="PS50144"/>
    </source>
</evidence>
<organism evidence="2 3">
    <name type="scientific">Pristionchus entomophagus</name>
    <dbReference type="NCBI Taxonomy" id="358040"/>
    <lineage>
        <taxon>Eukaryota</taxon>
        <taxon>Metazoa</taxon>
        <taxon>Ecdysozoa</taxon>
        <taxon>Nematoda</taxon>
        <taxon>Chromadorea</taxon>
        <taxon>Rhabditida</taxon>
        <taxon>Rhabditina</taxon>
        <taxon>Diplogasteromorpha</taxon>
        <taxon>Diplogasteroidea</taxon>
        <taxon>Neodiplogasteridae</taxon>
        <taxon>Pristionchus</taxon>
    </lineage>
</organism>